<keyword evidence="5 13" id="KW-0418">Kinase</keyword>
<keyword evidence="2" id="KW-0723">Serine/threonine-protein kinase</keyword>
<proteinExistence type="predicted"/>
<feature type="region of interest" description="Disordered" evidence="10">
    <location>
        <begin position="494"/>
        <end position="514"/>
    </location>
</feature>
<dbReference type="InterPro" id="IPR011009">
    <property type="entry name" value="Kinase-like_dom_sf"/>
</dbReference>
<evidence type="ECO:0000256" key="7">
    <source>
        <dbReference type="ARBA" id="ARBA00047899"/>
    </source>
</evidence>
<evidence type="ECO:0000259" key="12">
    <source>
        <dbReference type="PROSITE" id="PS50011"/>
    </source>
</evidence>
<reference evidence="13 14" key="1">
    <citation type="journal article" date="2021" name="Microorganisms">
        <title>Genome Evolution of Filamentous Cyanobacterium Nostoc Species: From Facultative Symbiosis to Free Living.</title>
        <authorList>
            <person name="Huo D."/>
            <person name="Li H."/>
            <person name="Cai F."/>
            <person name="Guo X."/>
            <person name="Qiao Z."/>
            <person name="Wang W."/>
            <person name="Yu G."/>
            <person name="Li R."/>
        </authorList>
    </citation>
    <scope>NUCLEOTIDE SEQUENCE [LARGE SCALE GENOMIC DNA]</scope>
    <source>
        <strain evidence="13 14">CHAB 5714</strain>
    </source>
</reference>
<evidence type="ECO:0000256" key="11">
    <source>
        <dbReference type="SAM" id="Phobius"/>
    </source>
</evidence>
<evidence type="ECO:0000313" key="14">
    <source>
        <dbReference type="Proteomes" id="UP001199525"/>
    </source>
</evidence>
<comment type="catalytic activity">
    <reaction evidence="8">
        <text>L-seryl-[protein] + ATP = O-phospho-L-seryl-[protein] + ADP + H(+)</text>
        <dbReference type="Rhea" id="RHEA:17989"/>
        <dbReference type="Rhea" id="RHEA-COMP:9863"/>
        <dbReference type="Rhea" id="RHEA-COMP:11604"/>
        <dbReference type="ChEBI" id="CHEBI:15378"/>
        <dbReference type="ChEBI" id="CHEBI:29999"/>
        <dbReference type="ChEBI" id="CHEBI:30616"/>
        <dbReference type="ChEBI" id="CHEBI:83421"/>
        <dbReference type="ChEBI" id="CHEBI:456216"/>
        <dbReference type="EC" id="2.7.11.1"/>
    </reaction>
</comment>
<evidence type="ECO:0000256" key="10">
    <source>
        <dbReference type="SAM" id="MobiDB-lite"/>
    </source>
</evidence>
<feature type="compositionally biased region" description="Pro residues" evidence="10">
    <location>
        <begin position="546"/>
        <end position="562"/>
    </location>
</feature>
<feature type="transmembrane region" description="Helical" evidence="11">
    <location>
        <begin position="330"/>
        <end position="351"/>
    </location>
</feature>
<keyword evidence="11" id="KW-0472">Membrane</keyword>
<dbReference type="Gene3D" id="2.60.120.380">
    <property type="match status" value="1"/>
</dbReference>
<dbReference type="PROSITE" id="PS00109">
    <property type="entry name" value="PROTEIN_KINASE_TYR"/>
    <property type="match status" value="1"/>
</dbReference>
<dbReference type="SUPFAM" id="SSF56112">
    <property type="entry name" value="Protein kinase-like (PK-like)"/>
    <property type="match status" value="1"/>
</dbReference>
<comment type="caution">
    <text evidence="13">The sequence shown here is derived from an EMBL/GenBank/DDBJ whole genome shotgun (WGS) entry which is preliminary data.</text>
</comment>
<dbReference type="PROSITE" id="PS00107">
    <property type="entry name" value="PROTEIN_KINASE_ATP"/>
    <property type="match status" value="1"/>
</dbReference>
<dbReference type="Pfam" id="PF00069">
    <property type="entry name" value="Pkinase"/>
    <property type="match status" value="1"/>
</dbReference>
<dbReference type="CDD" id="cd14014">
    <property type="entry name" value="STKc_PknB_like"/>
    <property type="match status" value="1"/>
</dbReference>
<feature type="binding site" evidence="9">
    <location>
        <position position="45"/>
    </location>
    <ligand>
        <name>ATP</name>
        <dbReference type="ChEBI" id="CHEBI:30616"/>
    </ligand>
</feature>
<evidence type="ECO:0000313" key="13">
    <source>
        <dbReference type="EMBL" id="MCC5604196.1"/>
    </source>
</evidence>
<name>A0ABS8IJN0_9NOSO</name>
<dbReference type="GO" id="GO:0016301">
    <property type="term" value="F:kinase activity"/>
    <property type="evidence" value="ECO:0007669"/>
    <property type="project" value="UniProtKB-KW"/>
</dbReference>
<dbReference type="PANTHER" id="PTHR24363">
    <property type="entry name" value="SERINE/THREONINE PROTEIN KINASE"/>
    <property type="match status" value="1"/>
</dbReference>
<dbReference type="Gene3D" id="3.30.200.20">
    <property type="entry name" value="Phosphorylase Kinase, domain 1"/>
    <property type="match status" value="1"/>
</dbReference>
<dbReference type="PROSITE" id="PS50011">
    <property type="entry name" value="PROTEIN_KINASE_DOM"/>
    <property type="match status" value="1"/>
</dbReference>
<keyword evidence="11" id="KW-0812">Transmembrane</keyword>
<accession>A0ABS8IJN0</accession>
<dbReference type="Proteomes" id="UP001199525">
    <property type="component" value="Unassembled WGS sequence"/>
</dbReference>
<comment type="catalytic activity">
    <reaction evidence="7">
        <text>L-threonyl-[protein] + ATP = O-phospho-L-threonyl-[protein] + ADP + H(+)</text>
        <dbReference type="Rhea" id="RHEA:46608"/>
        <dbReference type="Rhea" id="RHEA-COMP:11060"/>
        <dbReference type="Rhea" id="RHEA-COMP:11605"/>
        <dbReference type="ChEBI" id="CHEBI:15378"/>
        <dbReference type="ChEBI" id="CHEBI:30013"/>
        <dbReference type="ChEBI" id="CHEBI:30616"/>
        <dbReference type="ChEBI" id="CHEBI:61977"/>
        <dbReference type="ChEBI" id="CHEBI:456216"/>
        <dbReference type="EC" id="2.7.11.1"/>
    </reaction>
</comment>
<evidence type="ECO:0000256" key="5">
    <source>
        <dbReference type="ARBA" id="ARBA00022777"/>
    </source>
</evidence>
<evidence type="ECO:0000256" key="4">
    <source>
        <dbReference type="ARBA" id="ARBA00022741"/>
    </source>
</evidence>
<feature type="domain" description="Protein kinase" evidence="12">
    <location>
        <begin position="15"/>
        <end position="278"/>
    </location>
</feature>
<dbReference type="RefSeq" id="WP_229490021.1">
    <property type="nucleotide sequence ID" value="NZ_JAIVFQ010000113.1"/>
</dbReference>
<protein>
    <recommendedName>
        <fullName evidence="1">non-specific serine/threonine protein kinase</fullName>
        <ecNumber evidence="1">2.7.11.1</ecNumber>
    </recommendedName>
</protein>
<organism evidence="13 14">
    <name type="scientific">Nostoc favosum CHAB5714</name>
    <dbReference type="NCBI Taxonomy" id="2780399"/>
    <lineage>
        <taxon>Bacteria</taxon>
        <taxon>Bacillati</taxon>
        <taxon>Cyanobacteriota</taxon>
        <taxon>Cyanophyceae</taxon>
        <taxon>Nostocales</taxon>
        <taxon>Nostocaceae</taxon>
        <taxon>Nostoc</taxon>
        <taxon>Nostoc favosum</taxon>
    </lineage>
</organism>
<evidence type="ECO:0000256" key="6">
    <source>
        <dbReference type="ARBA" id="ARBA00022840"/>
    </source>
</evidence>
<feature type="compositionally biased region" description="Pro residues" evidence="10">
    <location>
        <begin position="496"/>
        <end position="514"/>
    </location>
</feature>
<dbReference type="InterPro" id="IPR017441">
    <property type="entry name" value="Protein_kinase_ATP_BS"/>
</dbReference>
<evidence type="ECO:0000256" key="9">
    <source>
        <dbReference type="PROSITE-ProRule" id="PRU10141"/>
    </source>
</evidence>
<evidence type="ECO:0000256" key="2">
    <source>
        <dbReference type="ARBA" id="ARBA00022527"/>
    </source>
</evidence>
<keyword evidence="6 9" id="KW-0067">ATP-binding</keyword>
<keyword evidence="3" id="KW-0808">Transferase</keyword>
<keyword evidence="4 9" id="KW-0547">Nucleotide-binding</keyword>
<gene>
    <name evidence="13" type="ORF">LC586_34785</name>
</gene>
<dbReference type="Gene3D" id="1.10.510.10">
    <property type="entry name" value="Transferase(Phosphotransferase) domain 1"/>
    <property type="match status" value="1"/>
</dbReference>
<keyword evidence="11" id="KW-1133">Transmembrane helix</keyword>
<dbReference type="PANTHER" id="PTHR24363:SF0">
    <property type="entry name" value="SERINE_THREONINE KINASE LIKE DOMAIN CONTAINING 1"/>
    <property type="match status" value="1"/>
</dbReference>
<dbReference type="InterPro" id="IPR008266">
    <property type="entry name" value="Tyr_kinase_AS"/>
</dbReference>
<feature type="region of interest" description="Disordered" evidence="10">
    <location>
        <begin position="546"/>
        <end position="585"/>
    </location>
</feature>
<sequence length="585" mass="64024">MQPPITVGTVLQNRYRIIQILGQGGFGRTYLAEDQRRFNELCAIKELISTATEALAWEKAQELFHREAAILYQIEHPQVPKFRERFEQDQRLFLVEDYVAGQTYQTLLAERQAVGQTFTESEVLKLIQLLLPVLEHIHSRGIIHRDISPENIILRDSDAKPVLIDFGVVKELATRLRSPESAMPETTVGKLGYSPSEQMQTGGAYPSSDLYALAVSAIVLLTGKEPRDLFDENQLTWNWQRWATVNPRFAQVLNRMLNHIPSDRYQSAASVSQALQSLDQVSLPPLNASNLQTIAVGRRPDSVPPAASPKKQPAPVIPPSSTSSLLDNPLAIAAIGIAVVIIAGFGSWALVSSIRSQSKTANETLPQNFPSPVISGGTTFTSTPTTEEPIISSRRLNLKASNPTTVADTLKTNQIIRYTFFGQEGDNLTTFLDPGSSVLLTVFSPNQQPIDQDVQQVTSYKGTLLATGRYTIELTLVPGVAESSYNLNVALETPAKPTPTETPIPIPTETPLPIPTETPIPIPTETPFPIPTETPFPIPTETPIPIPTETPFPIPTETPTPIPTTGETPSFPPADGTQPFSGQRN</sequence>
<dbReference type="EMBL" id="JAIVFQ010000113">
    <property type="protein sequence ID" value="MCC5604196.1"/>
    <property type="molecule type" value="Genomic_DNA"/>
</dbReference>
<feature type="region of interest" description="Disordered" evidence="10">
    <location>
        <begin position="298"/>
        <end position="320"/>
    </location>
</feature>
<dbReference type="EC" id="2.7.11.1" evidence="1"/>
<keyword evidence="14" id="KW-1185">Reference proteome</keyword>
<evidence type="ECO:0000256" key="8">
    <source>
        <dbReference type="ARBA" id="ARBA00048679"/>
    </source>
</evidence>
<dbReference type="InterPro" id="IPR000719">
    <property type="entry name" value="Prot_kinase_dom"/>
</dbReference>
<evidence type="ECO:0000256" key="3">
    <source>
        <dbReference type="ARBA" id="ARBA00022679"/>
    </source>
</evidence>
<evidence type="ECO:0000256" key="1">
    <source>
        <dbReference type="ARBA" id="ARBA00012513"/>
    </source>
</evidence>